<dbReference type="PROSITE" id="PS00018">
    <property type="entry name" value="EF_HAND_1"/>
    <property type="match status" value="2"/>
</dbReference>
<dbReference type="EMBL" id="JACXXH010000001">
    <property type="protein sequence ID" value="MBD3862572.1"/>
    <property type="molecule type" value="Genomic_DNA"/>
</dbReference>
<evidence type="ECO:0000256" key="2">
    <source>
        <dbReference type="ARBA" id="ARBA00022525"/>
    </source>
</evidence>
<feature type="region of interest" description="Disordered" evidence="5">
    <location>
        <begin position="458"/>
        <end position="572"/>
    </location>
</feature>
<evidence type="ECO:0000256" key="5">
    <source>
        <dbReference type="SAM" id="MobiDB-lite"/>
    </source>
</evidence>
<evidence type="ECO:0000256" key="1">
    <source>
        <dbReference type="ARBA" id="ARBA00004613"/>
    </source>
</evidence>
<dbReference type="Pfam" id="PF13585">
    <property type="entry name" value="CHU_C"/>
    <property type="match status" value="1"/>
</dbReference>
<feature type="compositionally biased region" description="Acidic residues" evidence="5">
    <location>
        <begin position="506"/>
        <end position="551"/>
    </location>
</feature>
<dbReference type="InterPro" id="IPR059100">
    <property type="entry name" value="TSP3_bac"/>
</dbReference>
<dbReference type="RefSeq" id="WP_191099103.1">
    <property type="nucleotide sequence ID" value="NZ_JACXXF010000001.1"/>
</dbReference>
<keyword evidence="4" id="KW-0106">Calcium</keyword>
<comment type="subcellular location">
    <subcellularLocation>
        <location evidence="1">Secreted</location>
    </subcellularLocation>
</comment>
<keyword evidence="3" id="KW-0732">Signal</keyword>
<dbReference type="NCBIfam" id="TIGR04131">
    <property type="entry name" value="Bac_Flav_CTERM"/>
    <property type="match status" value="1"/>
</dbReference>
<accession>A0ABR8LX29</accession>
<name>A0ABR8LX29_9FLAO</name>
<feature type="compositionally biased region" description="Low complexity" evidence="5">
    <location>
        <begin position="321"/>
        <end position="332"/>
    </location>
</feature>
<dbReference type="Proteomes" id="UP000627521">
    <property type="component" value="Unassembled WGS sequence"/>
</dbReference>
<feature type="non-terminal residue" evidence="6">
    <location>
        <position position="1"/>
    </location>
</feature>
<dbReference type="InterPro" id="IPR026341">
    <property type="entry name" value="T9SS_type_B"/>
</dbReference>
<sequence length="684" mass="71687">VTYDDVLDANGNDPVAVTDTDTVVGGVTGTVDITDTSVPGDTLDVVVTDNDLNTDPLVAETIVVTVVNDVTGESEDITLTETGPNTGEFAGTVDTTFGTVAGTDNDGTINTQTGDTVTVTYDDVLDANGNDPVAVTDTDTVVGGVTGTVDITDTSVPGDTLDVVVTDNDLNTDPLVAETIVVTVVNDVTGESEDITLTETGPNTGEFAGTVDTTFGTVAGTDNDGTINTQTGDTVTVTYDDVLDANGNDPVAVTDTDTVGDTDSDGDGVLNSIEIANGTNPIDECDYNVADITEVITATTDCDNDGLTDAEEITGVDDPSTPADPAGNTTDPTDPDTDGDGVTDGQEALDGTDPNDSCEYLESSITLPQDEVYLEADCDGDGVTNGQEVIDGTDALDPCDYLGLNQDITIVSAEWEALDCDGDGVINGTEILDSTDPQNPCDFIAASTTVAQSVEWLNGDCDGDNVPNGVEQSEGDTDGDSIPDYLDTDDDGDGVDTINEDYGNTDFEDGDIDPTGDNDPTNDDTDGDSIPDYLDTDDDNDGIPTEDEYPDPDNNGIGFGDDAVDSDGDGLPDYLDVNNASPEEDDLEIFNAVTPNGDGENDVFIIRNIELYPENTVKIYNRWGVIVYETSSYGSVGNYFNGRSNGRVTIQVEELLPVGTYFYVVEYVVEGETKSRAGYLYLQR</sequence>
<feature type="region of interest" description="Disordered" evidence="5">
    <location>
        <begin position="301"/>
        <end position="356"/>
    </location>
</feature>
<keyword evidence="7" id="KW-1185">Reference proteome</keyword>
<feature type="compositionally biased region" description="Acidic residues" evidence="5">
    <location>
        <begin position="473"/>
        <end position="494"/>
    </location>
</feature>
<feature type="compositionally biased region" description="Acidic residues" evidence="5">
    <location>
        <begin position="302"/>
        <end position="315"/>
    </location>
</feature>
<keyword evidence="2" id="KW-0964">Secreted</keyword>
<proteinExistence type="predicted"/>
<organism evidence="6 7">
    <name type="scientific">Olleya marilimosa</name>
    <dbReference type="NCBI Taxonomy" id="272164"/>
    <lineage>
        <taxon>Bacteria</taxon>
        <taxon>Pseudomonadati</taxon>
        <taxon>Bacteroidota</taxon>
        <taxon>Flavobacteriia</taxon>
        <taxon>Flavobacteriales</taxon>
        <taxon>Flavobacteriaceae</taxon>
    </lineage>
</organism>
<gene>
    <name evidence="6" type="ORF">IEG06_03850</name>
</gene>
<reference evidence="6 7" key="1">
    <citation type="submission" date="2020-09" db="EMBL/GenBank/DDBJ databases">
        <title>Bacillus nautilus sp. nov., Chryseoglobus crepusculi sp. nov, and Psychrobacter noctis sp. nov., isolated from deep-sea sponges from the equatorial Atlantic.</title>
        <authorList>
            <person name="Stennett H.L."/>
            <person name="Williams S.E."/>
        </authorList>
    </citation>
    <scope>NUCLEOTIDE SEQUENCE [LARGE SCALE GENOMIC DNA]</scope>
    <source>
        <strain evidence="6 7">28M-24</strain>
    </source>
</reference>
<evidence type="ECO:0000313" key="7">
    <source>
        <dbReference type="Proteomes" id="UP000627521"/>
    </source>
</evidence>
<comment type="caution">
    <text evidence="6">The sequence shown here is derived from an EMBL/GenBank/DDBJ whole genome shotgun (WGS) entry which is preliminary data.</text>
</comment>
<evidence type="ECO:0000256" key="4">
    <source>
        <dbReference type="ARBA" id="ARBA00022837"/>
    </source>
</evidence>
<dbReference type="Pfam" id="PF18884">
    <property type="entry name" value="TSP3_bac"/>
    <property type="match status" value="5"/>
</dbReference>
<protein>
    <submittedName>
        <fullName evidence="6">Gliding motility-associated C-terminal domain-containing protein</fullName>
    </submittedName>
</protein>
<evidence type="ECO:0000256" key="3">
    <source>
        <dbReference type="ARBA" id="ARBA00022729"/>
    </source>
</evidence>
<dbReference type="InterPro" id="IPR018247">
    <property type="entry name" value="EF_Hand_1_Ca_BS"/>
</dbReference>
<evidence type="ECO:0000313" key="6">
    <source>
        <dbReference type="EMBL" id="MBD3862572.1"/>
    </source>
</evidence>